<name>X0ZJZ9_9ZZZZ</name>
<accession>X0ZJZ9</accession>
<protein>
    <submittedName>
        <fullName evidence="2">Uncharacterized protein</fullName>
    </submittedName>
</protein>
<comment type="caution">
    <text evidence="2">The sequence shown here is derived from an EMBL/GenBank/DDBJ whole genome shotgun (WGS) entry which is preliminary data.</text>
</comment>
<dbReference type="EMBL" id="BARS01057105">
    <property type="protein sequence ID" value="GAG48626.1"/>
    <property type="molecule type" value="Genomic_DNA"/>
</dbReference>
<proteinExistence type="predicted"/>
<feature type="non-terminal residue" evidence="2">
    <location>
        <position position="1"/>
    </location>
</feature>
<feature type="region of interest" description="Disordered" evidence="1">
    <location>
        <begin position="1"/>
        <end position="48"/>
    </location>
</feature>
<evidence type="ECO:0000313" key="2">
    <source>
        <dbReference type="EMBL" id="GAG48626.1"/>
    </source>
</evidence>
<organism evidence="2">
    <name type="scientific">marine sediment metagenome</name>
    <dbReference type="NCBI Taxonomy" id="412755"/>
    <lineage>
        <taxon>unclassified sequences</taxon>
        <taxon>metagenomes</taxon>
        <taxon>ecological metagenomes</taxon>
    </lineage>
</organism>
<gene>
    <name evidence="2" type="ORF">S01H1_83859</name>
</gene>
<sequence>TAKDNRGQETTAQGKLKAVTMGDGDGAPPPTPPEEEEEPPPTPPFPKP</sequence>
<evidence type="ECO:0000256" key="1">
    <source>
        <dbReference type="SAM" id="MobiDB-lite"/>
    </source>
</evidence>
<reference evidence="2" key="1">
    <citation type="journal article" date="2014" name="Front. Microbiol.">
        <title>High frequency of phylogenetically diverse reductive dehalogenase-homologous genes in deep subseafloor sedimentary metagenomes.</title>
        <authorList>
            <person name="Kawai M."/>
            <person name="Futagami T."/>
            <person name="Toyoda A."/>
            <person name="Takaki Y."/>
            <person name="Nishi S."/>
            <person name="Hori S."/>
            <person name="Arai W."/>
            <person name="Tsubouchi T."/>
            <person name="Morono Y."/>
            <person name="Uchiyama I."/>
            <person name="Ito T."/>
            <person name="Fujiyama A."/>
            <person name="Inagaki F."/>
            <person name="Takami H."/>
        </authorList>
    </citation>
    <scope>NUCLEOTIDE SEQUENCE</scope>
    <source>
        <strain evidence="2">Expedition CK06-06</strain>
    </source>
</reference>
<dbReference type="AlphaFoldDB" id="X0ZJZ9"/>